<dbReference type="AlphaFoldDB" id="U9T5J4"/>
<evidence type="ECO:0000313" key="1">
    <source>
        <dbReference type="EMBL" id="ERZ98625.1"/>
    </source>
</evidence>
<protein>
    <submittedName>
        <fullName evidence="1">Uncharacterized protein</fullName>
    </submittedName>
</protein>
<proteinExistence type="predicted"/>
<reference evidence="1" key="1">
    <citation type="submission" date="2013-07" db="EMBL/GenBank/DDBJ databases">
        <title>The genome of an arbuscular mycorrhizal fungus provides insights into the evolution of the oldest plant symbiosis.</title>
        <authorList>
            <consortium name="DOE Joint Genome Institute"/>
            <person name="Tisserant E."/>
            <person name="Malbreil M."/>
            <person name="Kuo A."/>
            <person name="Kohler A."/>
            <person name="Symeonidi A."/>
            <person name="Balestrini R."/>
            <person name="Charron P."/>
            <person name="Duensing N."/>
            <person name="Frei-dit-Frey N."/>
            <person name="Gianinazzi-Pearson V."/>
            <person name="Gilbert B."/>
            <person name="Handa Y."/>
            <person name="Hijri M."/>
            <person name="Kaul R."/>
            <person name="Kawaguchi M."/>
            <person name="Krajinski F."/>
            <person name="Lammers P."/>
            <person name="Lapierre D."/>
            <person name="Masclaux F.G."/>
            <person name="Murat C."/>
            <person name="Morin E."/>
            <person name="Ndikumana S."/>
            <person name="Pagni M."/>
            <person name="Petitpierre D."/>
            <person name="Requena N."/>
            <person name="Rosikiewicz P."/>
            <person name="Riley R."/>
            <person name="Saito K."/>
            <person name="San Clemente H."/>
            <person name="Shapiro H."/>
            <person name="van Tuinen D."/>
            <person name="Becard G."/>
            <person name="Bonfante P."/>
            <person name="Paszkowski U."/>
            <person name="Shachar-Hill Y."/>
            <person name="Young J.P."/>
            <person name="Sanders I.R."/>
            <person name="Henrissat B."/>
            <person name="Rensing S.A."/>
            <person name="Grigoriev I.V."/>
            <person name="Corradi N."/>
            <person name="Roux C."/>
            <person name="Martin F."/>
        </authorList>
    </citation>
    <scope>NUCLEOTIDE SEQUENCE</scope>
    <source>
        <strain evidence="1">DAOM 197198</strain>
    </source>
</reference>
<accession>U9T5J4</accession>
<dbReference type="EMBL" id="KI298606">
    <property type="protein sequence ID" value="ERZ98625.1"/>
    <property type="molecule type" value="Genomic_DNA"/>
</dbReference>
<organism evidence="1">
    <name type="scientific">Rhizophagus irregularis (strain DAOM 181602 / DAOM 197198 / MUCL 43194)</name>
    <name type="common">Arbuscular mycorrhizal fungus</name>
    <name type="synonym">Glomus intraradices</name>
    <dbReference type="NCBI Taxonomy" id="747089"/>
    <lineage>
        <taxon>Eukaryota</taxon>
        <taxon>Fungi</taxon>
        <taxon>Fungi incertae sedis</taxon>
        <taxon>Mucoromycota</taxon>
        <taxon>Glomeromycotina</taxon>
        <taxon>Glomeromycetes</taxon>
        <taxon>Glomerales</taxon>
        <taxon>Glomeraceae</taxon>
        <taxon>Rhizophagus</taxon>
    </lineage>
</organism>
<gene>
    <name evidence="1" type="ORF">GLOINDRAFT_10346</name>
</gene>
<name>U9T5J4_RHIID</name>
<dbReference type="HOGENOM" id="CLU_2499038_0_0_1"/>
<sequence>MWTFRKLREIIKTDQKEEYREQDSMSEKKSILDASHLTLIKMSRTAFHTLRIKFIFRFQKYYLTKYTSALKKDCQDRGCSSDNQEL</sequence>